<evidence type="ECO:0008006" key="3">
    <source>
        <dbReference type="Google" id="ProtNLM"/>
    </source>
</evidence>
<comment type="caution">
    <text evidence="1">The sequence shown here is derived from an EMBL/GenBank/DDBJ whole genome shotgun (WGS) entry which is preliminary data.</text>
</comment>
<proteinExistence type="predicted"/>
<organism evidence="1 2">
    <name type="scientific">Pyxidicoccus fallax</name>
    <dbReference type="NCBI Taxonomy" id="394095"/>
    <lineage>
        <taxon>Bacteria</taxon>
        <taxon>Pseudomonadati</taxon>
        <taxon>Myxococcota</taxon>
        <taxon>Myxococcia</taxon>
        <taxon>Myxococcales</taxon>
        <taxon>Cystobacterineae</taxon>
        <taxon>Myxococcaceae</taxon>
        <taxon>Pyxidicoccus</taxon>
    </lineage>
</organism>
<keyword evidence="2" id="KW-1185">Reference proteome</keyword>
<sequence length="90" mass="10265">MTDAWGQVSHLPRDTYREIQARLESLAAQTSAYPTPPPDVEKEAAPSFRMGDLLIHYTVDPRRRLIRLMRISRERATPTVSKRQGEETSG</sequence>
<evidence type="ECO:0000313" key="2">
    <source>
        <dbReference type="Proteomes" id="UP000518300"/>
    </source>
</evidence>
<accession>A0A848LCJ8</accession>
<dbReference type="EMBL" id="JABBJJ010000060">
    <property type="protein sequence ID" value="NMO16206.1"/>
    <property type="molecule type" value="Genomic_DNA"/>
</dbReference>
<gene>
    <name evidence="1" type="ORF">HG543_15300</name>
</gene>
<name>A0A848LCJ8_9BACT</name>
<dbReference type="RefSeq" id="WP_169345498.1">
    <property type="nucleotide sequence ID" value="NZ_JABBJJ010000060.1"/>
</dbReference>
<dbReference type="Proteomes" id="UP000518300">
    <property type="component" value="Unassembled WGS sequence"/>
</dbReference>
<evidence type="ECO:0000313" key="1">
    <source>
        <dbReference type="EMBL" id="NMO16206.1"/>
    </source>
</evidence>
<protein>
    <recommendedName>
        <fullName evidence="3">Type II toxin-antitoxin system RelE/ParE family toxin</fullName>
    </recommendedName>
</protein>
<dbReference type="AlphaFoldDB" id="A0A848LCJ8"/>
<reference evidence="1 2" key="1">
    <citation type="submission" date="2020-04" db="EMBL/GenBank/DDBJ databases">
        <title>Draft genome of Pyxidicoccus fallax type strain.</title>
        <authorList>
            <person name="Whitworth D.E."/>
        </authorList>
    </citation>
    <scope>NUCLEOTIDE SEQUENCE [LARGE SCALE GENOMIC DNA]</scope>
    <source>
        <strain evidence="1 2">DSM 14698</strain>
    </source>
</reference>